<evidence type="ECO:0000313" key="9">
    <source>
        <dbReference type="EMBL" id="SEJ89936.1"/>
    </source>
</evidence>
<dbReference type="Gene3D" id="1.10.3720.10">
    <property type="entry name" value="MetI-like"/>
    <property type="match status" value="1"/>
</dbReference>
<keyword evidence="10" id="KW-1185">Reference proteome</keyword>
<keyword evidence="4 7" id="KW-0812">Transmembrane</keyword>
<dbReference type="AlphaFoldDB" id="A0A1H7CKF2"/>
<dbReference type="InterPro" id="IPR000515">
    <property type="entry name" value="MetI-like"/>
</dbReference>
<dbReference type="EMBL" id="FNZA01000031">
    <property type="protein sequence ID" value="SEJ89936.1"/>
    <property type="molecule type" value="Genomic_DNA"/>
</dbReference>
<protein>
    <submittedName>
        <fullName evidence="9">Multiple sugar transport system permease protein</fullName>
    </submittedName>
</protein>
<evidence type="ECO:0000256" key="2">
    <source>
        <dbReference type="ARBA" id="ARBA00022448"/>
    </source>
</evidence>
<sequence length="514" mass="56600">MTTSLPSDRSLPSAGAVDERWLARRRWARVLWLYLFMLVMSFFFLGPFLMGTLSSVKDNPNEYPPSLRIAQFMPQYIGAARRLGVQGAGDAWNGGFLPGREVTFDVTVRSPAGAPQGPPSATLFPYQPSSLVAIARQAQARDYAEVRTEQVGQSGADRQYRVTVTYPALTAQRGEVVRGQLTPPDANLSLQARLEDGRTVPVTLDTSRAQEKQFDLGENQVVELVAAGGRYYLRGPVFQRTPLQVDVQRGQSIVSSTLPPSDRQNFGRSFAFRNVTPGVLGFTFNNYRRAFDETSDPRTGRSLFFNWMLNSFLYATLRVVAAVLFCSLAGYALARLNFPGKNLIFLAAVLFAQMVPSQVNLVSNYVLLKDLGLLNIWGLWFNGLVAAGGVFLMKQFFEGMPKELEESAAIDGAGPVTTFFRVMLPQAGPALIALAITQFQGAWNDFFWPLVILRNNVNFTLTVGLSNFRELYGGQGDYGLLLAGAVLSAIPVIIIFVIFQRYFVDTGADSAVKG</sequence>
<dbReference type="GO" id="GO:0055085">
    <property type="term" value="P:transmembrane transport"/>
    <property type="evidence" value="ECO:0007669"/>
    <property type="project" value="InterPro"/>
</dbReference>
<dbReference type="PROSITE" id="PS50928">
    <property type="entry name" value="ABC_TM1"/>
    <property type="match status" value="1"/>
</dbReference>
<dbReference type="PANTHER" id="PTHR43744">
    <property type="entry name" value="ABC TRANSPORTER PERMEASE PROTEIN MG189-RELATED-RELATED"/>
    <property type="match status" value="1"/>
</dbReference>
<keyword evidence="6 7" id="KW-0472">Membrane</keyword>
<evidence type="ECO:0000256" key="4">
    <source>
        <dbReference type="ARBA" id="ARBA00022692"/>
    </source>
</evidence>
<dbReference type="RefSeq" id="WP_092265750.1">
    <property type="nucleotide sequence ID" value="NZ_FNZA01000031.1"/>
</dbReference>
<reference evidence="10" key="1">
    <citation type="submission" date="2016-10" db="EMBL/GenBank/DDBJ databases">
        <authorList>
            <person name="Varghese N."/>
            <person name="Submissions S."/>
        </authorList>
    </citation>
    <scope>NUCLEOTIDE SEQUENCE [LARGE SCALE GENOMIC DNA]</scope>
    <source>
        <strain evidence="10">CGMCC 1.10218</strain>
    </source>
</reference>
<evidence type="ECO:0000256" key="5">
    <source>
        <dbReference type="ARBA" id="ARBA00022989"/>
    </source>
</evidence>
<dbReference type="PANTHER" id="PTHR43744:SF12">
    <property type="entry name" value="ABC TRANSPORTER PERMEASE PROTEIN MG189-RELATED"/>
    <property type="match status" value="1"/>
</dbReference>
<keyword evidence="2 7" id="KW-0813">Transport</keyword>
<evidence type="ECO:0000256" key="3">
    <source>
        <dbReference type="ARBA" id="ARBA00022475"/>
    </source>
</evidence>
<feature type="domain" description="ABC transmembrane type-1" evidence="8">
    <location>
        <begin position="308"/>
        <end position="499"/>
    </location>
</feature>
<feature type="transmembrane region" description="Helical" evidence="7">
    <location>
        <begin position="478"/>
        <end position="499"/>
    </location>
</feature>
<keyword evidence="9" id="KW-0762">Sugar transport</keyword>
<dbReference type="SUPFAM" id="SSF161098">
    <property type="entry name" value="MetI-like"/>
    <property type="match status" value="1"/>
</dbReference>
<feature type="transmembrane region" description="Helical" evidence="7">
    <location>
        <begin position="343"/>
        <end position="368"/>
    </location>
</feature>
<evidence type="ECO:0000259" key="8">
    <source>
        <dbReference type="PROSITE" id="PS50928"/>
    </source>
</evidence>
<name>A0A1H7CKF2_9DEIO</name>
<dbReference type="GO" id="GO:0005886">
    <property type="term" value="C:plasma membrane"/>
    <property type="evidence" value="ECO:0007669"/>
    <property type="project" value="UniProtKB-SubCell"/>
</dbReference>
<dbReference type="OrthoDB" id="27560at2"/>
<feature type="transmembrane region" description="Helical" evidence="7">
    <location>
        <begin position="30"/>
        <end position="50"/>
    </location>
</feature>
<comment type="subcellular location">
    <subcellularLocation>
        <location evidence="1 7">Cell membrane</location>
        <topology evidence="1 7">Multi-pass membrane protein</topology>
    </subcellularLocation>
</comment>
<organism evidence="9 10">
    <name type="scientific">Deinococcus reticulitermitis</name>
    <dbReference type="NCBI Taxonomy" id="856736"/>
    <lineage>
        <taxon>Bacteria</taxon>
        <taxon>Thermotogati</taxon>
        <taxon>Deinococcota</taxon>
        <taxon>Deinococci</taxon>
        <taxon>Deinococcales</taxon>
        <taxon>Deinococcaceae</taxon>
        <taxon>Deinococcus</taxon>
    </lineage>
</organism>
<feature type="transmembrane region" description="Helical" evidence="7">
    <location>
        <begin position="312"/>
        <end position="334"/>
    </location>
</feature>
<dbReference type="InterPro" id="IPR035906">
    <property type="entry name" value="MetI-like_sf"/>
</dbReference>
<gene>
    <name evidence="9" type="ORF">SAMN04488058_13113</name>
</gene>
<dbReference type="Proteomes" id="UP000199223">
    <property type="component" value="Unassembled WGS sequence"/>
</dbReference>
<dbReference type="Pfam" id="PF00528">
    <property type="entry name" value="BPD_transp_1"/>
    <property type="match status" value="1"/>
</dbReference>
<evidence type="ECO:0000313" key="10">
    <source>
        <dbReference type="Proteomes" id="UP000199223"/>
    </source>
</evidence>
<evidence type="ECO:0000256" key="1">
    <source>
        <dbReference type="ARBA" id="ARBA00004651"/>
    </source>
</evidence>
<evidence type="ECO:0000256" key="6">
    <source>
        <dbReference type="ARBA" id="ARBA00023136"/>
    </source>
</evidence>
<keyword evidence="5 7" id="KW-1133">Transmembrane helix</keyword>
<evidence type="ECO:0000256" key="7">
    <source>
        <dbReference type="RuleBase" id="RU363032"/>
    </source>
</evidence>
<dbReference type="CDD" id="cd06261">
    <property type="entry name" value="TM_PBP2"/>
    <property type="match status" value="1"/>
</dbReference>
<dbReference type="STRING" id="856736.SAMN04488058_13113"/>
<feature type="transmembrane region" description="Helical" evidence="7">
    <location>
        <begin position="374"/>
        <end position="393"/>
    </location>
</feature>
<accession>A0A1H7CKF2</accession>
<keyword evidence="3" id="KW-1003">Cell membrane</keyword>
<proteinExistence type="inferred from homology"/>
<comment type="similarity">
    <text evidence="7">Belongs to the binding-protein-dependent transport system permease family.</text>
</comment>